<gene>
    <name evidence="2" type="ORF">CQA58_02405</name>
</gene>
<name>A0A3D8J1Q2_9HELI</name>
<comment type="caution">
    <text evidence="2">The sequence shown here is derived from an EMBL/GenBank/DDBJ whole genome shotgun (WGS) entry which is preliminary data.</text>
</comment>
<reference evidence="2 3" key="1">
    <citation type="submission" date="2018-04" db="EMBL/GenBank/DDBJ databases">
        <title>Novel Campyloabacter and Helicobacter Species and Strains.</title>
        <authorList>
            <person name="Mannion A.J."/>
            <person name="Shen Z."/>
            <person name="Fox J.G."/>
        </authorList>
    </citation>
    <scope>NUCLEOTIDE SEQUENCE [LARGE SCALE GENOMIC DNA]</scope>
    <source>
        <strain evidence="2 3">MIT 04-9366</strain>
    </source>
</reference>
<proteinExistence type="predicted"/>
<evidence type="ECO:0000256" key="1">
    <source>
        <dbReference type="SAM" id="Phobius"/>
    </source>
</evidence>
<feature type="transmembrane region" description="Helical" evidence="1">
    <location>
        <begin position="6"/>
        <end position="28"/>
    </location>
</feature>
<organism evidence="2 3">
    <name type="scientific">Helicobacter brantae</name>
    <dbReference type="NCBI Taxonomy" id="375927"/>
    <lineage>
        <taxon>Bacteria</taxon>
        <taxon>Pseudomonadati</taxon>
        <taxon>Campylobacterota</taxon>
        <taxon>Epsilonproteobacteria</taxon>
        <taxon>Campylobacterales</taxon>
        <taxon>Helicobacteraceae</taxon>
        <taxon>Helicobacter</taxon>
    </lineage>
</organism>
<dbReference type="RefSeq" id="WP_115569130.1">
    <property type="nucleotide sequence ID" value="NZ_NXLV01000003.1"/>
</dbReference>
<keyword evidence="3" id="KW-1185">Reference proteome</keyword>
<keyword evidence="1" id="KW-0812">Transmembrane</keyword>
<dbReference type="EMBL" id="NXLV01000003">
    <property type="protein sequence ID" value="RDU71418.1"/>
    <property type="molecule type" value="Genomic_DNA"/>
</dbReference>
<accession>A0A3D8J1Q2</accession>
<evidence type="ECO:0000313" key="3">
    <source>
        <dbReference type="Proteomes" id="UP000257045"/>
    </source>
</evidence>
<evidence type="ECO:0000313" key="2">
    <source>
        <dbReference type="EMBL" id="RDU71418.1"/>
    </source>
</evidence>
<dbReference type="Proteomes" id="UP000257045">
    <property type="component" value="Unassembled WGS sequence"/>
</dbReference>
<sequence>MQSKTLWLSFIGVLLVCILGACFVVAFLPRLFGVAYILKVETPQTLKTPFGGYILFTPSLNGTQTDVNALPCQEFFAQLVGDEGGHILSGDFSCTPPSSSYIKGVKTPYGISFKIKDTYLPYPKIQEVRKSQKLMAKVWIYEGVGSVEEIIF</sequence>
<keyword evidence="1" id="KW-0472">Membrane</keyword>
<protein>
    <submittedName>
        <fullName evidence="2">Uncharacterized protein</fullName>
    </submittedName>
</protein>
<dbReference type="AlphaFoldDB" id="A0A3D8J1Q2"/>
<dbReference type="PROSITE" id="PS51257">
    <property type="entry name" value="PROKAR_LIPOPROTEIN"/>
    <property type="match status" value="1"/>
</dbReference>
<keyword evidence="1" id="KW-1133">Transmembrane helix</keyword>